<dbReference type="PROSITE" id="PS51273">
    <property type="entry name" value="GATASE_TYPE_1"/>
    <property type="match status" value="1"/>
</dbReference>
<evidence type="ECO:0000259" key="1">
    <source>
        <dbReference type="Pfam" id="PF00117"/>
    </source>
</evidence>
<dbReference type="Gene3D" id="3.40.50.880">
    <property type="match status" value="1"/>
</dbReference>
<accession>A0A094QC93</accession>
<dbReference type="PANTHER" id="PTHR42695:SF5">
    <property type="entry name" value="GLUTAMINE AMIDOTRANSFERASE YLR126C-RELATED"/>
    <property type="match status" value="1"/>
</dbReference>
<organism evidence="2">
    <name type="scientific">freshwater metagenome</name>
    <dbReference type="NCBI Taxonomy" id="449393"/>
    <lineage>
        <taxon>unclassified sequences</taxon>
        <taxon>metagenomes</taxon>
        <taxon>ecological metagenomes</taxon>
    </lineage>
</organism>
<gene>
    <name evidence="2" type="ORF">GM51_4180</name>
</gene>
<reference evidence="2" key="1">
    <citation type="submission" date="2014-06" db="EMBL/GenBank/DDBJ databases">
        <title>Key roles for freshwater Actinobacteria revealed by deep metagenomic sequencing.</title>
        <authorList>
            <person name="Ghai R."/>
            <person name="Mizuno C.M."/>
            <person name="Picazo A."/>
            <person name="Camacho A."/>
            <person name="Rodriguez-Valera F."/>
        </authorList>
    </citation>
    <scope>NUCLEOTIDE SEQUENCE</scope>
</reference>
<dbReference type="AlphaFoldDB" id="A0A094QC93"/>
<comment type="caution">
    <text evidence="2">The sequence shown here is derived from an EMBL/GenBank/DDBJ whole genome shotgun (WGS) entry which is preliminary data.</text>
</comment>
<dbReference type="InterPro" id="IPR017926">
    <property type="entry name" value="GATASE"/>
</dbReference>
<dbReference type="EMBL" id="JNSL01000016">
    <property type="protein sequence ID" value="KGA20987.1"/>
    <property type="molecule type" value="Genomic_DNA"/>
</dbReference>
<dbReference type="CDD" id="cd01741">
    <property type="entry name" value="GATase1_1"/>
    <property type="match status" value="1"/>
</dbReference>
<dbReference type="Pfam" id="PF00117">
    <property type="entry name" value="GATase"/>
    <property type="match status" value="1"/>
</dbReference>
<protein>
    <recommendedName>
        <fullName evidence="1">Glutamine amidotransferase domain-containing protein</fullName>
    </recommendedName>
</protein>
<name>A0A094QC93_9ZZZZ</name>
<feature type="domain" description="Glutamine amidotransferase" evidence="1">
    <location>
        <begin position="49"/>
        <end position="177"/>
    </location>
</feature>
<dbReference type="InterPro" id="IPR029062">
    <property type="entry name" value="Class_I_gatase-like"/>
</dbReference>
<evidence type="ECO:0000313" key="2">
    <source>
        <dbReference type="EMBL" id="KGA20987.1"/>
    </source>
</evidence>
<proteinExistence type="predicted"/>
<sequence>MRVLLISHEEAGKPGVVGEILDSRGIETERHIILGADGELNLNFPDPTEFDFIISFGSFYSAYDPEVATWVDAEEELITQTLDKEVPFLGVCFGGQVLAKAVGGSVEKSDELELGELHIKETSLGLPFPEGPWFSWHGDRMILPAHIEVLAETPSAVQVFRHKTAVGLQFHPEATPELVQGWLDIGGANYLPAGMTSDTLMFEVTNMAQDAADNCELLVDWFISEYVTAKKS</sequence>
<dbReference type="InterPro" id="IPR044992">
    <property type="entry name" value="ChyE-like"/>
</dbReference>
<dbReference type="PANTHER" id="PTHR42695">
    <property type="entry name" value="GLUTAMINE AMIDOTRANSFERASE YLR126C-RELATED"/>
    <property type="match status" value="1"/>
</dbReference>
<dbReference type="GO" id="GO:0005829">
    <property type="term" value="C:cytosol"/>
    <property type="evidence" value="ECO:0007669"/>
    <property type="project" value="TreeGrafter"/>
</dbReference>
<dbReference type="SUPFAM" id="SSF52317">
    <property type="entry name" value="Class I glutamine amidotransferase-like"/>
    <property type="match status" value="1"/>
</dbReference>